<dbReference type="Proteomes" id="UP001164693">
    <property type="component" value="Chromosome"/>
</dbReference>
<dbReference type="RefSeq" id="WP_269445029.1">
    <property type="nucleotide sequence ID" value="NZ_CP097463.1"/>
</dbReference>
<organism evidence="1 2">
    <name type="scientific">Jatrophihabitans cynanchi</name>
    <dbReference type="NCBI Taxonomy" id="2944128"/>
    <lineage>
        <taxon>Bacteria</taxon>
        <taxon>Bacillati</taxon>
        <taxon>Actinomycetota</taxon>
        <taxon>Actinomycetes</taxon>
        <taxon>Jatrophihabitantales</taxon>
        <taxon>Jatrophihabitantaceae</taxon>
        <taxon>Jatrophihabitans</taxon>
    </lineage>
</organism>
<evidence type="ECO:0000313" key="1">
    <source>
        <dbReference type="EMBL" id="WAX58491.1"/>
    </source>
</evidence>
<accession>A0ABY7K5U8</accession>
<protein>
    <recommendedName>
        <fullName evidence="3">Secreted protein</fullName>
    </recommendedName>
</protein>
<gene>
    <name evidence="1" type="ORF">M6B22_06935</name>
</gene>
<dbReference type="EMBL" id="CP097463">
    <property type="protein sequence ID" value="WAX58491.1"/>
    <property type="molecule type" value="Genomic_DNA"/>
</dbReference>
<reference evidence="1" key="1">
    <citation type="submission" date="2022-05" db="EMBL/GenBank/DDBJ databases">
        <title>Jatrophihabitans sp. SB3-54 whole genome sequence.</title>
        <authorList>
            <person name="Suh M.K."/>
            <person name="Eom M.K."/>
            <person name="Kim J.S."/>
            <person name="Kim H.S."/>
            <person name="Do H.E."/>
            <person name="Shin Y.K."/>
            <person name="Lee J.-S."/>
        </authorList>
    </citation>
    <scope>NUCLEOTIDE SEQUENCE</scope>
    <source>
        <strain evidence="1">SB3-54</strain>
    </source>
</reference>
<evidence type="ECO:0000313" key="2">
    <source>
        <dbReference type="Proteomes" id="UP001164693"/>
    </source>
</evidence>
<keyword evidence="2" id="KW-1185">Reference proteome</keyword>
<evidence type="ECO:0008006" key="3">
    <source>
        <dbReference type="Google" id="ProtNLM"/>
    </source>
</evidence>
<sequence length="151" mass="16391">MPTSSDSPESTAAVTVYRRWAAATYAAERSPAKNHSKDLRTLAVDPALGGFQGLLTQLQIAGIANRGTSPTPRTRVLRTELAAKPYPRVTVIDCPTVSPSWVAYDVKTGKPVKVTPNPVKPPYAITAEVIKFKGNWVVYRTTADRKHTCSP</sequence>
<proteinExistence type="predicted"/>
<name>A0ABY7K5U8_9ACTN</name>